<accession>A0A2S4MME7</accession>
<comment type="pathway">
    <text evidence="1 6">Carbohydrate biosynthesis; dTDP-L-rhamnose biosynthesis.</text>
</comment>
<dbReference type="UniPathway" id="UPA00124"/>
<dbReference type="RefSeq" id="WP_103701864.1">
    <property type="nucleotide sequence ID" value="NZ_PQGA01000001.1"/>
</dbReference>
<comment type="cofactor">
    <cofactor evidence="6">
        <name>Mg(2+)</name>
        <dbReference type="ChEBI" id="CHEBI:18420"/>
    </cofactor>
    <text evidence="6">Binds 1 Mg(2+) ion per monomer.</text>
</comment>
<dbReference type="PANTHER" id="PTHR10491">
    <property type="entry name" value="DTDP-4-DEHYDRORHAMNOSE REDUCTASE"/>
    <property type="match status" value="1"/>
</dbReference>
<keyword evidence="9" id="KW-1185">Reference proteome</keyword>
<protein>
    <recommendedName>
        <fullName evidence="4 6">dTDP-4-dehydrorhamnose reductase</fullName>
        <ecNumber evidence="3 6">1.1.1.133</ecNumber>
    </recommendedName>
</protein>
<dbReference type="CDD" id="cd05254">
    <property type="entry name" value="dTDP_HR_like_SDR_e"/>
    <property type="match status" value="1"/>
</dbReference>
<comment type="caution">
    <text evidence="8">The sequence shown here is derived from an EMBL/GenBank/DDBJ whole genome shotgun (WGS) entry which is preliminary data.</text>
</comment>
<evidence type="ECO:0000313" key="9">
    <source>
        <dbReference type="Proteomes" id="UP000237381"/>
    </source>
</evidence>
<dbReference type="GO" id="GO:0005829">
    <property type="term" value="C:cytosol"/>
    <property type="evidence" value="ECO:0007669"/>
    <property type="project" value="TreeGrafter"/>
</dbReference>
<organism evidence="8 9">
    <name type="scientific">Paraburkholderia eburnea</name>
    <dbReference type="NCBI Taxonomy" id="1189126"/>
    <lineage>
        <taxon>Bacteria</taxon>
        <taxon>Pseudomonadati</taxon>
        <taxon>Pseudomonadota</taxon>
        <taxon>Betaproteobacteria</taxon>
        <taxon>Burkholderiales</taxon>
        <taxon>Burkholderiaceae</taxon>
        <taxon>Paraburkholderia</taxon>
    </lineage>
</organism>
<dbReference type="InterPro" id="IPR029903">
    <property type="entry name" value="RmlD-like-bd"/>
</dbReference>
<comment type="function">
    <text evidence="6">Catalyzes the reduction of dTDP-6-deoxy-L-lyxo-4-hexulose to yield dTDP-L-rhamnose.</text>
</comment>
<evidence type="ECO:0000313" key="8">
    <source>
        <dbReference type="EMBL" id="POR55920.1"/>
    </source>
</evidence>
<dbReference type="EC" id="1.1.1.133" evidence="3 6"/>
<feature type="domain" description="RmlD-like substrate binding" evidence="7">
    <location>
        <begin position="12"/>
        <end position="301"/>
    </location>
</feature>
<comment type="catalytic activity">
    <reaction evidence="5 6">
        <text>dTDP-beta-L-rhamnose + NADP(+) = dTDP-4-dehydro-beta-L-rhamnose + NADPH + H(+)</text>
        <dbReference type="Rhea" id="RHEA:21796"/>
        <dbReference type="ChEBI" id="CHEBI:15378"/>
        <dbReference type="ChEBI" id="CHEBI:57510"/>
        <dbReference type="ChEBI" id="CHEBI:57783"/>
        <dbReference type="ChEBI" id="CHEBI:58349"/>
        <dbReference type="ChEBI" id="CHEBI:62830"/>
        <dbReference type="EC" id="1.1.1.133"/>
    </reaction>
</comment>
<dbReference type="AlphaFoldDB" id="A0A2S4MME7"/>
<dbReference type="InterPro" id="IPR005913">
    <property type="entry name" value="dTDP_dehydrorham_reduct"/>
</dbReference>
<dbReference type="GO" id="GO:0008831">
    <property type="term" value="F:dTDP-4-dehydrorhamnose reductase activity"/>
    <property type="evidence" value="ECO:0007669"/>
    <property type="project" value="UniProtKB-EC"/>
</dbReference>
<reference evidence="8 9" key="1">
    <citation type="submission" date="2018-01" db="EMBL/GenBank/DDBJ databases">
        <title>Genomic Encyclopedia of Type Strains, Phase III (KMG-III): the genomes of soil and plant-associated and newly described type strains.</title>
        <authorList>
            <person name="Whitman W."/>
        </authorList>
    </citation>
    <scope>NUCLEOTIDE SEQUENCE [LARGE SCALE GENOMIC DNA]</scope>
    <source>
        <strain evidence="8 9">JCM 18070</strain>
    </source>
</reference>
<evidence type="ECO:0000256" key="2">
    <source>
        <dbReference type="ARBA" id="ARBA00010944"/>
    </source>
</evidence>
<dbReference type="SUPFAM" id="SSF51735">
    <property type="entry name" value="NAD(P)-binding Rossmann-fold domains"/>
    <property type="match status" value="1"/>
</dbReference>
<dbReference type="Gene3D" id="3.40.50.720">
    <property type="entry name" value="NAD(P)-binding Rossmann-like Domain"/>
    <property type="match status" value="1"/>
</dbReference>
<dbReference type="OrthoDB" id="9803892at2"/>
<evidence type="ECO:0000259" key="7">
    <source>
        <dbReference type="Pfam" id="PF04321"/>
    </source>
</evidence>
<name>A0A2S4MME7_9BURK</name>
<dbReference type="GO" id="GO:0019305">
    <property type="term" value="P:dTDP-rhamnose biosynthetic process"/>
    <property type="evidence" value="ECO:0007669"/>
    <property type="project" value="UniProtKB-UniPathway"/>
</dbReference>
<dbReference type="InterPro" id="IPR036291">
    <property type="entry name" value="NAD(P)-bd_dom_sf"/>
</dbReference>
<evidence type="ECO:0000256" key="4">
    <source>
        <dbReference type="ARBA" id="ARBA00017099"/>
    </source>
</evidence>
<dbReference type="EMBL" id="PQGA01000001">
    <property type="protein sequence ID" value="POR55920.1"/>
    <property type="molecule type" value="Genomic_DNA"/>
</dbReference>
<dbReference type="Pfam" id="PF04321">
    <property type="entry name" value="RmlD_sub_bind"/>
    <property type="match status" value="1"/>
</dbReference>
<sequence length="310" mass="33950">MSEARVDAWRPILVTGARGQVGSELTRTLQGLGPIVAVDRARLDLADHARVRAFVRELKPAMIVNAAAYTAVDQAESDVDSARLINAGLPRILAEEACDLNALLIHYSTDYVFDGRLDRPYLETDTPNPLNVYGQTKLAGERAIEAVGGKYLIFRTSWVYGATGRNFMLTMLRLAKEGRTSLNVVADQLGAPTWSSSIAALTAHIASRYYLGGDGAAWWRERAGIFHLTSRGETSWHGFATAIFNATNCNSVCVRAIATEDYPTPAQRPANSRLSCEKLARLFGLAVPDWNVALMQCLEEYGRCASLHCK</sequence>
<dbReference type="Proteomes" id="UP000237381">
    <property type="component" value="Unassembled WGS sequence"/>
</dbReference>
<keyword evidence="6" id="KW-0560">Oxidoreductase</keyword>
<evidence type="ECO:0000256" key="3">
    <source>
        <dbReference type="ARBA" id="ARBA00012929"/>
    </source>
</evidence>
<evidence type="ECO:0000256" key="1">
    <source>
        <dbReference type="ARBA" id="ARBA00004781"/>
    </source>
</evidence>
<dbReference type="NCBIfam" id="TIGR01214">
    <property type="entry name" value="rmlD"/>
    <property type="match status" value="1"/>
</dbReference>
<proteinExistence type="inferred from homology"/>
<evidence type="ECO:0000256" key="6">
    <source>
        <dbReference type="RuleBase" id="RU364082"/>
    </source>
</evidence>
<keyword evidence="6" id="KW-0521">NADP</keyword>
<dbReference type="PANTHER" id="PTHR10491:SF4">
    <property type="entry name" value="METHIONINE ADENOSYLTRANSFERASE 2 SUBUNIT BETA"/>
    <property type="match status" value="1"/>
</dbReference>
<dbReference type="Gene3D" id="3.90.25.10">
    <property type="entry name" value="UDP-galactose 4-epimerase, domain 1"/>
    <property type="match status" value="1"/>
</dbReference>
<comment type="similarity">
    <text evidence="2 6">Belongs to the dTDP-4-dehydrorhamnose reductase family.</text>
</comment>
<evidence type="ECO:0000256" key="5">
    <source>
        <dbReference type="ARBA" id="ARBA00048200"/>
    </source>
</evidence>
<gene>
    <name evidence="8" type="ORF">B0G62_101316</name>
</gene>